<gene>
    <name evidence="3" type="ORF">OIDMADRAFT_146368</name>
</gene>
<organism evidence="3 4">
    <name type="scientific">Oidiodendron maius (strain Zn)</name>
    <dbReference type="NCBI Taxonomy" id="913774"/>
    <lineage>
        <taxon>Eukaryota</taxon>
        <taxon>Fungi</taxon>
        <taxon>Dikarya</taxon>
        <taxon>Ascomycota</taxon>
        <taxon>Pezizomycotina</taxon>
        <taxon>Leotiomycetes</taxon>
        <taxon>Leotiomycetes incertae sedis</taxon>
        <taxon>Myxotrichaceae</taxon>
        <taxon>Oidiodendron</taxon>
    </lineage>
</organism>
<evidence type="ECO:0000259" key="2">
    <source>
        <dbReference type="Pfam" id="PF04082"/>
    </source>
</evidence>
<dbReference type="GO" id="GO:0008270">
    <property type="term" value="F:zinc ion binding"/>
    <property type="evidence" value="ECO:0007669"/>
    <property type="project" value="InterPro"/>
</dbReference>
<reference evidence="3 4" key="1">
    <citation type="submission" date="2014-04" db="EMBL/GenBank/DDBJ databases">
        <authorList>
            <consortium name="DOE Joint Genome Institute"/>
            <person name="Kuo A."/>
            <person name="Martino E."/>
            <person name="Perotto S."/>
            <person name="Kohler A."/>
            <person name="Nagy L.G."/>
            <person name="Floudas D."/>
            <person name="Copeland A."/>
            <person name="Barry K.W."/>
            <person name="Cichocki N."/>
            <person name="Veneault-Fourrey C."/>
            <person name="LaButti K."/>
            <person name="Lindquist E.A."/>
            <person name="Lipzen A."/>
            <person name="Lundell T."/>
            <person name="Morin E."/>
            <person name="Murat C."/>
            <person name="Sun H."/>
            <person name="Tunlid A."/>
            <person name="Henrissat B."/>
            <person name="Grigoriev I.V."/>
            <person name="Hibbett D.S."/>
            <person name="Martin F."/>
            <person name="Nordberg H.P."/>
            <person name="Cantor M.N."/>
            <person name="Hua S.X."/>
        </authorList>
    </citation>
    <scope>NUCLEOTIDE SEQUENCE [LARGE SCALE GENOMIC DNA]</scope>
    <source>
        <strain evidence="3 4">Zn</strain>
    </source>
</reference>
<feature type="domain" description="Xylanolytic transcriptional activator regulatory" evidence="2">
    <location>
        <begin position="56"/>
        <end position="220"/>
    </location>
</feature>
<dbReference type="STRING" id="913774.A0A0C3H947"/>
<dbReference type="HOGENOM" id="CLU_029461_0_0_1"/>
<reference evidence="4" key="2">
    <citation type="submission" date="2015-01" db="EMBL/GenBank/DDBJ databases">
        <title>Evolutionary Origins and Diversification of the Mycorrhizal Mutualists.</title>
        <authorList>
            <consortium name="DOE Joint Genome Institute"/>
            <consortium name="Mycorrhizal Genomics Consortium"/>
            <person name="Kohler A."/>
            <person name="Kuo A."/>
            <person name="Nagy L.G."/>
            <person name="Floudas D."/>
            <person name="Copeland A."/>
            <person name="Barry K.W."/>
            <person name="Cichocki N."/>
            <person name="Veneault-Fourrey C."/>
            <person name="LaButti K."/>
            <person name="Lindquist E.A."/>
            <person name="Lipzen A."/>
            <person name="Lundell T."/>
            <person name="Morin E."/>
            <person name="Murat C."/>
            <person name="Riley R."/>
            <person name="Ohm R."/>
            <person name="Sun H."/>
            <person name="Tunlid A."/>
            <person name="Henrissat B."/>
            <person name="Grigoriev I.V."/>
            <person name="Hibbett D.S."/>
            <person name="Martin F."/>
        </authorList>
    </citation>
    <scope>NUCLEOTIDE SEQUENCE [LARGE SCALE GENOMIC DNA]</scope>
    <source>
        <strain evidence="4">Zn</strain>
    </source>
</reference>
<dbReference type="Pfam" id="PF04082">
    <property type="entry name" value="Fungal_trans"/>
    <property type="match status" value="1"/>
</dbReference>
<keyword evidence="4" id="KW-1185">Reference proteome</keyword>
<keyword evidence="1" id="KW-0539">Nucleus</keyword>
<dbReference type="GO" id="GO:0003677">
    <property type="term" value="F:DNA binding"/>
    <property type="evidence" value="ECO:0007669"/>
    <property type="project" value="InterPro"/>
</dbReference>
<evidence type="ECO:0000256" key="1">
    <source>
        <dbReference type="ARBA" id="ARBA00023242"/>
    </source>
</evidence>
<name>A0A0C3H947_OIDMZ</name>
<dbReference type="InterPro" id="IPR007219">
    <property type="entry name" value="XnlR_reg_dom"/>
</dbReference>
<evidence type="ECO:0000313" key="3">
    <source>
        <dbReference type="EMBL" id="KIM99784.1"/>
    </source>
</evidence>
<dbReference type="InParanoid" id="A0A0C3H947"/>
<dbReference type="CDD" id="cd12148">
    <property type="entry name" value="fungal_TF_MHR"/>
    <property type="match status" value="1"/>
</dbReference>
<dbReference type="PANTHER" id="PTHR47425">
    <property type="entry name" value="FARB-RELATED"/>
    <property type="match status" value="1"/>
</dbReference>
<dbReference type="GO" id="GO:0006351">
    <property type="term" value="P:DNA-templated transcription"/>
    <property type="evidence" value="ECO:0007669"/>
    <property type="project" value="InterPro"/>
</dbReference>
<dbReference type="EMBL" id="KN832878">
    <property type="protein sequence ID" value="KIM99784.1"/>
    <property type="molecule type" value="Genomic_DNA"/>
</dbReference>
<dbReference type="OrthoDB" id="5041285at2759"/>
<sequence length="518" mass="59536">MSSAIAFSQSLQRNGKRSHQIAFGDEEDSSVRIPRRVSIAEASQLPERGLRDELVKLYFTHFHPLCPVVDEVEFMEIYNDSEDDEEFEKRFPLPLFQAMMNVAFAHLPSARLSSIPYKSIYDGQKVYFEKASLLYRMHYTLDHLVLTKVALLLTYWSPFDAEYQVNSYWTDRAFHHARVIRLWDHQGESVASSSRYYLTWWCCLLRDRLISIALRRPYRIHEARSTWAVSSEKAFGLEVMLPKFTNIKTKRTLINSFIWLFFHEGKRFDREWSGRPIDKGTLTAEATQVQQFDSQLRDWKEAYLRVSGEYIGALGPGTSKFPNYVLIICDSMRATLYAPYIYCPVGSIDAAEKFRQAALQRIKRASSEVALHCYKISQASNPANEFQSGIIAWIAFPMAVFKVLKEKGGKGDISNETKGQSFDDFLPFLSAFTTRFPSAKLLENIICETTGEIMERSARLGIAQKDIRHRILSLYGRTSAGDRRHIAEENRPKEIEEAEILNVVGKMVDLRLSTDGST</sequence>
<dbReference type="Proteomes" id="UP000054321">
    <property type="component" value="Unassembled WGS sequence"/>
</dbReference>
<protein>
    <recommendedName>
        <fullName evidence="2">Xylanolytic transcriptional activator regulatory domain-containing protein</fullName>
    </recommendedName>
</protein>
<proteinExistence type="predicted"/>
<dbReference type="AlphaFoldDB" id="A0A0C3H947"/>
<evidence type="ECO:0000313" key="4">
    <source>
        <dbReference type="Proteomes" id="UP000054321"/>
    </source>
</evidence>
<dbReference type="PANTHER" id="PTHR47425:SF2">
    <property type="entry name" value="FARB-RELATED"/>
    <property type="match status" value="1"/>
</dbReference>
<accession>A0A0C3H947</accession>
<dbReference type="InterPro" id="IPR052761">
    <property type="entry name" value="Fungal_Detox/Toxin_TFs"/>
</dbReference>